<proteinExistence type="predicted"/>
<evidence type="ECO:0000313" key="3">
    <source>
        <dbReference type="EMBL" id="KAK6642236.1"/>
    </source>
</evidence>
<dbReference type="AlphaFoldDB" id="A0AAN8S174"/>
<evidence type="ECO:0008006" key="6">
    <source>
        <dbReference type="Google" id="ProtNLM"/>
    </source>
</evidence>
<name>A0AAN8S174_POLSC</name>
<evidence type="ECO:0000313" key="4">
    <source>
        <dbReference type="Proteomes" id="UP001359485"/>
    </source>
</evidence>
<organism evidence="2 5">
    <name type="scientific">Polyplax serrata</name>
    <name type="common">Common mouse louse</name>
    <dbReference type="NCBI Taxonomy" id="468196"/>
    <lineage>
        <taxon>Eukaryota</taxon>
        <taxon>Metazoa</taxon>
        <taxon>Ecdysozoa</taxon>
        <taxon>Arthropoda</taxon>
        <taxon>Hexapoda</taxon>
        <taxon>Insecta</taxon>
        <taxon>Pterygota</taxon>
        <taxon>Neoptera</taxon>
        <taxon>Paraneoptera</taxon>
        <taxon>Psocodea</taxon>
        <taxon>Troctomorpha</taxon>
        <taxon>Phthiraptera</taxon>
        <taxon>Anoplura</taxon>
        <taxon>Polyplacidae</taxon>
        <taxon>Polyplax</taxon>
    </lineage>
</organism>
<keyword evidence="1" id="KW-0812">Transmembrane</keyword>
<keyword evidence="4" id="KW-1185">Reference proteome</keyword>
<dbReference type="PANTHER" id="PTHR15868">
    <property type="entry name" value="SIMILAR TO RIKEN CDNA 6430571L13 GENE, SIMILAR TO G20 PROTEIN"/>
    <property type="match status" value="1"/>
</dbReference>
<protein>
    <recommendedName>
        <fullName evidence="6">Small integral membrane protein 29</fullName>
    </recommendedName>
</protein>
<dbReference type="Proteomes" id="UP001359485">
    <property type="component" value="Unassembled WGS sequence"/>
</dbReference>
<accession>A0AAN8S174</accession>
<evidence type="ECO:0000313" key="2">
    <source>
        <dbReference type="EMBL" id="KAK6621332.1"/>
    </source>
</evidence>
<dbReference type="EMBL" id="JAWJWE010000039">
    <property type="protein sequence ID" value="KAK6621332.1"/>
    <property type="molecule type" value="Genomic_DNA"/>
</dbReference>
<evidence type="ECO:0000256" key="1">
    <source>
        <dbReference type="SAM" id="Phobius"/>
    </source>
</evidence>
<reference evidence="2 5" key="1">
    <citation type="submission" date="2023-10" db="EMBL/GenBank/DDBJ databases">
        <title>Genomes of two closely related lineages of the louse Polyplax serrata with different host specificities.</title>
        <authorList>
            <person name="Martinu J."/>
            <person name="Tarabai H."/>
            <person name="Stefka J."/>
            <person name="Hypsa V."/>
        </authorList>
    </citation>
    <scope>NUCLEOTIDE SEQUENCE [LARGE SCALE GENOMIC DNA]</scope>
    <source>
        <strain evidence="3">98ZLc_SE</strain>
        <strain evidence="2">HR10_N</strain>
    </source>
</reference>
<feature type="transmembrane region" description="Helical" evidence="1">
    <location>
        <begin position="28"/>
        <end position="53"/>
    </location>
</feature>
<comment type="caution">
    <text evidence="2">The sequence shown here is derived from an EMBL/GenBank/DDBJ whole genome shotgun (WGS) entry which is preliminary data.</text>
</comment>
<dbReference type="Proteomes" id="UP001372834">
    <property type="component" value="Unassembled WGS sequence"/>
</dbReference>
<dbReference type="InterPro" id="IPR042351">
    <property type="entry name" value="C3orf18-like"/>
</dbReference>
<dbReference type="EMBL" id="JAWJWF010000001">
    <property type="protein sequence ID" value="KAK6642236.1"/>
    <property type="molecule type" value="Genomic_DNA"/>
</dbReference>
<keyword evidence="1" id="KW-1133">Transmembrane helix</keyword>
<keyword evidence="1" id="KW-0472">Membrane</keyword>
<evidence type="ECO:0000313" key="5">
    <source>
        <dbReference type="Proteomes" id="UP001372834"/>
    </source>
</evidence>
<dbReference type="PANTHER" id="PTHR15868:SF0">
    <property type="entry name" value="SIMILAR TO RIKEN CDNA 6430571L13 GENE_ SIMILAR TO G20 PROTEIN"/>
    <property type="match status" value="1"/>
</dbReference>
<gene>
    <name evidence="2" type="ORF">RUM43_011638</name>
    <name evidence="3" type="ORF">RUM44_013959</name>
</gene>
<sequence>MPEENKTVYQNATTAVSHEKNDQPEFTWVHILFLTLCALSGLILFSTLLYYVVKKKRLDQLRHHLVPLYHFDAGECEDWEEELMEETTIEKDKKNSKYYRSMSSPEMTAEHTI</sequence>